<name>A0A915CD78_PARUN</name>
<accession>A0A915CD78</accession>
<reference evidence="3" key="1">
    <citation type="submission" date="2022-11" db="UniProtKB">
        <authorList>
            <consortium name="WormBaseParasite"/>
        </authorList>
    </citation>
    <scope>IDENTIFICATION</scope>
</reference>
<feature type="compositionally biased region" description="Basic and acidic residues" evidence="1">
    <location>
        <begin position="103"/>
        <end position="116"/>
    </location>
</feature>
<dbReference type="Proteomes" id="UP000887569">
    <property type="component" value="Unplaced"/>
</dbReference>
<proteinExistence type="predicted"/>
<evidence type="ECO:0000313" key="3">
    <source>
        <dbReference type="WBParaSite" id="PgR119X_g020_t01"/>
    </source>
</evidence>
<keyword evidence="2" id="KW-1185">Reference proteome</keyword>
<feature type="compositionally biased region" description="Polar residues" evidence="1">
    <location>
        <begin position="78"/>
        <end position="94"/>
    </location>
</feature>
<feature type="compositionally biased region" description="Polar residues" evidence="1">
    <location>
        <begin position="42"/>
        <end position="61"/>
    </location>
</feature>
<evidence type="ECO:0000256" key="1">
    <source>
        <dbReference type="SAM" id="MobiDB-lite"/>
    </source>
</evidence>
<dbReference type="AlphaFoldDB" id="A0A915CD78"/>
<evidence type="ECO:0000313" key="2">
    <source>
        <dbReference type="Proteomes" id="UP000887569"/>
    </source>
</evidence>
<dbReference type="WBParaSite" id="PgR119X_g020_t01">
    <property type="protein sequence ID" value="PgR119X_g020_t01"/>
    <property type="gene ID" value="PgR119X_g020"/>
</dbReference>
<organism evidence="2 3">
    <name type="scientific">Parascaris univalens</name>
    <name type="common">Nematode worm</name>
    <dbReference type="NCBI Taxonomy" id="6257"/>
    <lineage>
        <taxon>Eukaryota</taxon>
        <taxon>Metazoa</taxon>
        <taxon>Ecdysozoa</taxon>
        <taxon>Nematoda</taxon>
        <taxon>Chromadorea</taxon>
        <taxon>Rhabditida</taxon>
        <taxon>Spirurina</taxon>
        <taxon>Ascaridomorpha</taxon>
        <taxon>Ascaridoidea</taxon>
        <taxon>Ascarididae</taxon>
        <taxon>Parascaris</taxon>
    </lineage>
</organism>
<feature type="region of interest" description="Disordered" evidence="1">
    <location>
        <begin position="76"/>
        <end position="116"/>
    </location>
</feature>
<protein>
    <submittedName>
        <fullName evidence="3">Receptor protein-tyrosine kinase</fullName>
    </submittedName>
</protein>
<sequence length="116" mass="12596">VDGAVDDSDAEKIVYLSALHNFDLPSPPTHRARGTGNIRSPHFSSDSPTLSHGKQMHSQKSTASFASTLFTVDEEDQTTSSQLFSDSIATSSHRCTAASEIPNEEKILEKSKSMEQ</sequence>
<feature type="region of interest" description="Disordered" evidence="1">
    <location>
        <begin position="24"/>
        <end position="61"/>
    </location>
</feature>